<reference evidence="1 2" key="1">
    <citation type="submission" date="2019-01" db="EMBL/GenBank/DDBJ databases">
        <title>Genomes sequencing and comparative genomics of infectious freshwater microsporidia, Cucumispora dikerogammari and Thelohania contejeani.</title>
        <authorList>
            <person name="Cormier A."/>
            <person name="Giraud I."/>
            <person name="Wattier R."/>
            <person name="Teixeira M."/>
            <person name="Grandjean F."/>
            <person name="Rigaud T."/>
            <person name="Cordaux R."/>
        </authorList>
    </citation>
    <scope>NUCLEOTIDE SEQUENCE [LARGE SCALE GENOMIC DNA]</scope>
    <source>
        <strain evidence="1">T1</strain>
        <tissue evidence="1">Spores</tissue>
    </source>
</reference>
<keyword evidence="2" id="KW-1185">Reference proteome</keyword>
<evidence type="ECO:0000313" key="1">
    <source>
        <dbReference type="EMBL" id="KAF7675371.1"/>
    </source>
</evidence>
<organism evidence="1 2">
    <name type="scientific">Astathelohania contejeani</name>
    <dbReference type="NCBI Taxonomy" id="164912"/>
    <lineage>
        <taxon>Eukaryota</taxon>
        <taxon>Fungi</taxon>
        <taxon>Fungi incertae sedis</taxon>
        <taxon>Microsporidia</taxon>
        <taxon>Astathelohaniidae</taxon>
        <taxon>Astathelohania</taxon>
    </lineage>
</organism>
<accession>A0ABQ7HV81</accession>
<proteinExistence type="predicted"/>
<dbReference type="Proteomes" id="UP001516464">
    <property type="component" value="Unassembled WGS sequence"/>
</dbReference>
<comment type="caution">
    <text evidence="1">The sequence shown here is derived from an EMBL/GenBank/DDBJ whole genome shotgun (WGS) entry which is preliminary data.</text>
</comment>
<evidence type="ECO:0000313" key="2">
    <source>
        <dbReference type="Proteomes" id="UP001516464"/>
    </source>
</evidence>
<dbReference type="EMBL" id="SBIQ01000551">
    <property type="protein sequence ID" value="KAF7675371.1"/>
    <property type="molecule type" value="Genomic_DNA"/>
</dbReference>
<feature type="non-terminal residue" evidence="1">
    <location>
        <position position="276"/>
    </location>
</feature>
<gene>
    <name evidence="1" type="ORF">TCON_2712</name>
</gene>
<protein>
    <submittedName>
        <fullName evidence="1">Uncharacterized protein</fullName>
    </submittedName>
</protein>
<name>A0ABQ7HV81_9MICR</name>
<sequence>MKLYEYINIFFRAILQYISKYNSLLSIIFDTAVNSNNNYDVYVEYKAFRIELLKTGTKILEYYNNASDPCLQTSSFSQAIKDSLLIDIYDMRFYLQEISENMIRYSINFKFKYIEILILKRLLLSFDTEVVNYTLNLIYYNINIFLNNEFQNIKINFINEFLIIKDILYKRYNYISSNINDTTKSYYNMKLSLINSIDDYTIKYYVSNICTEEKNDEKFFKIFNNNVKLRNLVIIQIISIKLMFNDADDARTDITELPIQLLYSFKEISNLISCDI</sequence>